<dbReference type="EMBL" id="GIBP01003003">
    <property type="protein sequence ID" value="NDV31972.1"/>
    <property type="molecule type" value="Transcribed_RNA"/>
</dbReference>
<keyword evidence="1" id="KW-1133">Transmembrane helix</keyword>
<proteinExistence type="predicted"/>
<keyword evidence="1" id="KW-0472">Membrane</keyword>
<feature type="transmembrane region" description="Helical" evidence="1">
    <location>
        <begin position="20"/>
        <end position="38"/>
    </location>
</feature>
<protein>
    <submittedName>
        <fullName evidence="2">Uncharacterized protein</fullName>
    </submittedName>
</protein>
<feature type="transmembrane region" description="Helical" evidence="1">
    <location>
        <begin position="233"/>
        <end position="252"/>
    </location>
</feature>
<organism evidence="2">
    <name type="scientific">Arcella intermedia</name>
    <dbReference type="NCBI Taxonomy" id="1963864"/>
    <lineage>
        <taxon>Eukaryota</taxon>
        <taxon>Amoebozoa</taxon>
        <taxon>Tubulinea</taxon>
        <taxon>Elardia</taxon>
        <taxon>Arcellinida</taxon>
        <taxon>Sphaerothecina</taxon>
        <taxon>Arcellidae</taxon>
        <taxon>Arcella</taxon>
    </lineage>
</organism>
<sequence length="264" mass="32000">MAFFRTVGYRKATGTPFEFASVSAYWTSLLGLLLVLFLHNSFRLNFGSSLTDRIGLGLIWGFRVLAEFCGKSRFLLYDVLFNRSPPAVPLWWSCGGRLPRRTLLLFRSGLGRRLSVVLSRMSFSWFRENLFLGRRFLWSVFLRFYFFRRLFSRFRNNNRVFLDWGFECNILNRLRNGCNNCLYDRHFSSFNLHWLFFYSFYNNGRFNNRFRFRLRDFEGFFLYFLLKRLLFDFLLRSFLLAVWFFASLVLRLRLFRLLLRLLFG</sequence>
<feature type="transmembrane region" description="Helical" evidence="1">
    <location>
        <begin position="130"/>
        <end position="147"/>
    </location>
</feature>
<dbReference type="AlphaFoldDB" id="A0A6B2L4Q8"/>
<keyword evidence="1" id="KW-0812">Transmembrane</keyword>
<accession>A0A6B2L4Q8</accession>
<reference evidence="2" key="1">
    <citation type="journal article" date="2020" name="J. Eukaryot. Microbiol.">
        <title>De novo Sequencing, Assembly and Annotation of the Transcriptome for the Free-Living Testate Amoeba Arcella intermedia.</title>
        <authorList>
            <person name="Ribeiro G.M."/>
            <person name="Porfirio-Sousa A.L."/>
            <person name="Maurer-Alcala X.X."/>
            <person name="Katz L.A."/>
            <person name="Lahr D.J.G."/>
        </authorList>
    </citation>
    <scope>NUCLEOTIDE SEQUENCE</scope>
</reference>
<name>A0A6B2L4Q8_9EUKA</name>
<evidence type="ECO:0000313" key="2">
    <source>
        <dbReference type="EMBL" id="NDV31972.1"/>
    </source>
</evidence>
<evidence type="ECO:0000256" key="1">
    <source>
        <dbReference type="SAM" id="Phobius"/>
    </source>
</evidence>